<evidence type="ECO:0000256" key="5">
    <source>
        <dbReference type="ARBA" id="ARBA00022475"/>
    </source>
</evidence>
<comment type="subcellular location">
    <subcellularLocation>
        <location evidence="1 11">Cell membrane</location>
        <topology evidence="1 11">Multi-pass membrane protein</topology>
    </subcellularLocation>
</comment>
<evidence type="ECO:0000256" key="9">
    <source>
        <dbReference type="ARBA" id="ARBA00023136"/>
    </source>
</evidence>
<dbReference type="InterPro" id="IPR037673">
    <property type="entry name" value="MSC/AndL"/>
</dbReference>
<dbReference type="KEGG" id="eac:EAL2_c21550"/>
<keyword evidence="7 11" id="KW-1133">Transmembrane helix</keyword>
<protein>
    <recommendedName>
        <fullName evidence="11">Large-conductance mechanosensitive channel</fullName>
    </recommendedName>
</protein>
<dbReference type="GO" id="GO:0005886">
    <property type="term" value="C:plasma membrane"/>
    <property type="evidence" value="ECO:0007669"/>
    <property type="project" value="UniProtKB-SubCell"/>
</dbReference>
<dbReference type="EMBL" id="CP007452">
    <property type="protein sequence ID" value="AHM57436.1"/>
    <property type="molecule type" value="Genomic_DNA"/>
</dbReference>
<dbReference type="STRING" id="1286171.EAL2_c21550"/>
<keyword evidence="13" id="KW-1185">Reference proteome</keyword>
<dbReference type="Gene3D" id="1.10.1200.120">
    <property type="entry name" value="Large-conductance mechanosensitive channel, MscL, domain 1"/>
    <property type="match status" value="1"/>
</dbReference>
<organism evidence="12 13">
    <name type="scientific">Peptoclostridium acidaminophilum DSM 3953</name>
    <dbReference type="NCBI Taxonomy" id="1286171"/>
    <lineage>
        <taxon>Bacteria</taxon>
        <taxon>Bacillati</taxon>
        <taxon>Bacillota</taxon>
        <taxon>Clostridia</taxon>
        <taxon>Peptostreptococcales</taxon>
        <taxon>Peptoclostridiaceae</taxon>
        <taxon>Peptoclostridium</taxon>
    </lineage>
</organism>
<dbReference type="OrthoDB" id="9810350at2"/>
<dbReference type="PANTHER" id="PTHR30266:SF2">
    <property type="entry name" value="LARGE-CONDUCTANCE MECHANOSENSITIVE CHANNEL"/>
    <property type="match status" value="1"/>
</dbReference>
<keyword evidence="8 11" id="KW-0406">Ion transport</keyword>
<evidence type="ECO:0000313" key="13">
    <source>
        <dbReference type="Proteomes" id="UP000019591"/>
    </source>
</evidence>
<feature type="transmembrane region" description="Helical" evidence="11">
    <location>
        <begin position="75"/>
        <end position="94"/>
    </location>
</feature>
<evidence type="ECO:0000256" key="1">
    <source>
        <dbReference type="ARBA" id="ARBA00004651"/>
    </source>
</evidence>
<gene>
    <name evidence="11 12" type="primary">mscL</name>
    <name evidence="12" type="ORF">EAL2_c21550</name>
</gene>
<evidence type="ECO:0000256" key="4">
    <source>
        <dbReference type="ARBA" id="ARBA00022448"/>
    </source>
</evidence>
<dbReference type="InterPro" id="IPR036019">
    <property type="entry name" value="MscL_channel"/>
</dbReference>
<comment type="function">
    <text evidence="11">Channel that opens in response to stretch forces in the membrane lipid bilayer. May participate in the regulation of osmotic pressure changes within the cell.</text>
</comment>
<evidence type="ECO:0000256" key="7">
    <source>
        <dbReference type="ARBA" id="ARBA00022989"/>
    </source>
</evidence>
<dbReference type="InterPro" id="IPR001185">
    <property type="entry name" value="MS_channel"/>
</dbReference>
<evidence type="ECO:0000256" key="6">
    <source>
        <dbReference type="ARBA" id="ARBA00022692"/>
    </source>
</evidence>
<evidence type="ECO:0000256" key="2">
    <source>
        <dbReference type="ARBA" id="ARBA00007254"/>
    </source>
</evidence>
<proteinExistence type="inferred from homology"/>
<dbReference type="RefSeq" id="WP_025436358.1">
    <property type="nucleotide sequence ID" value="NZ_CP007452.1"/>
</dbReference>
<evidence type="ECO:0000313" key="12">
    <source>
        <dbReference type="EMBL" id="AHM57436.1"/>
    </source>
</evidence>
<evidence type="ECO:0000256" key="8">
    <source>
        <dbReference type="ARBA" id="ARBA00023065"/>
    </source>
</evidence>
<dbReference type="Proteomes" id="UP000019591">
    <property type="component" value="Chromosome"/>
</dbReference>
<sequence>MLKEFRDFALKGNVVDLAVAVVIGGAFGKIVASFVNDVLMPLLGLVMGGVNFTDLKYVFRAAQGDIPELALRYGAFIQSIVDFIIIAFSIFMFIKMLSRMKKKQEEAPAAPPAPSNEEVLLGEIRDLLKAEK</sequence>
<dbReference type="PATRIC" id="fig|1286171.3.peg.2104"/>
<dbReference type="NCBIfam" id="NF001843">
    <property type="entry name" value="PRK00567.1-4"/>
    <property type="match status" value="1"/>
</dbReference>
<dbReference type="eggNOG" id="COG1970">
    <property type="taxonomic scope" value="Bacteria"/>
</dbReference>
<dbReference type="InterPro" id="IPR019823">
    <property type="entry name" value="Mechanosensitive_channel_CS"/>
</dbReference>
<dbReference type="HAMAP" id="MF_00115">
    <property type="entry name" value="MscL"/>
    <property type="match status" value="1"/>
</dbReference>
<keyword evidence="5 11" id="KW-1003">Cell membrane</keyword>
<comment type="similarity">
    <text evidence="2 11">Belongs to the MscL family.</text>
</comment>
<evidence type="ECO:0000256" key="11">
    <source>
        <dbReference type="HAMAP-Rule" id="MF_00115"/>
    </source>
</evidence>
<dbReference type="FunFam" id="1.10.1200.120:FF:000001">
    <property type="entry name" value="Large-conductance mechanosensitive channel"/>
    <property type="match status" value="1"/>
</dbReference>
<dbReference type="PROSITE" id="PS01327">
    <property type="entry name" value="MSCL"/>
    <property type="match status" value="1"/>
</dbReference>
<comment type="subunit">
    <text evidence="3 11">Homopentamer.</text>
</comment>
<evidence type="ECO:0000256" key="10">
    <source>
        <dbReference type="ARBA" id="ARBA00023303"/>
    </source>
</evidence>
<dbReference type="GO" id="GO:0008381">
    <property type="term" value="F:mechanosensitive monoatomic ion channel activity"/>
    <property type="evidence" value="ECO:0007669"/>
    <property type="project" value="UniProtKB-UniRule"/>
</dbReference>
<dbReference type="PANTHER" id="PTHR30266">
    <property type="entry name" value="MECHANOSENSITIVE CHANNEL MSCL"/>
    <property type="match status" value="1"/>
</dbReference>
<keyword evidence="10 11" id="KW-0407">Ion channel</keyword>
<dbReference type="Pfam" id="PF01741">
    <property type="entry name" value="MscL"/>
    <property type="match status" value="1"/>
</dbReference>
<reference evidence="12 13" key="1">
    <citation type="journal article" date="2014" name="Genome Announc.">
        <title>Complete Genome Sequence of Amino Acid-Utilizing Eubacterium acidaminophilum al-2 (DSM 3953).</title>
        <authorList>
            <person name="Poehlein A."/>
            <person name="Andreesen J.R."/>
            <person name="Daniel R."/>
        </authorList>
    </citation>
    <scope>NUCLEOTIDE SEQUENCE [LARGE SCALE GENOMIC DNA]</scope>
    <source>
        <strain evidence="12 13">DSM 3953</strain>
    </source>
</reference>
<feature type="transmembrane region" description="Helical" evidence="11">
    <location>
        <begin position="12"/>
        <end position="35"/>
    </location>
</feature>
<dbReference type="AlphaFoldDB" id="W8U995"/>
<dbReference type="NCBIfam" id="TIGR00220">
    <property type="entry name" value="mscL"/>
    <property type="match status" value="1"/>
</dbReference>
<keyword evidence="4 11" id="KW-0813">Transport</keyword>
<keyword evidence="6 11" id="KW-0812">Transmembrane</keyword>
<accession>W8U995</accession>
<name>W8U995_PEPAC</name>
<evidence type="ECO:0000256" key="3">
    <source>
        <dbReference type="ARBA" id="ARBA00011255"/>
    </source>
</evidence>
<keyword evidence="9 11" id="KW-0472">Membrane</keyword>
<dbReference type="SUPFAM" id="SSF81330">
    <property type="entry name" value="Gated mechanosensitive channel"/>
    <property type="match status" value="1"/>
</dbReference>
<dbReference type="PRINTS" id="PR01264">
    <property type="entry name" value="MECHCHANNEL"/>
</dbReference>
<dbReference type="HOGENOM" id="CLU_095787_0_0_9"/>